<dbReference type="EMBL" id="MT143438">
    <property type="protein sequence ID" value="QJA96838.1"/>
    <property type="molecule type" value="Genomic_DNA"/>
</dbReference>
<dbReference type="InterPro" id="IPR016177">
    <property type="entry name" value="DNA-bd_dom_sf"/>
</dbReference>
<evidence type="ECO:0008006" key="2">
    <source>
        <dbReference type="Google" id="ProtNLM"/>
    </source>
</evidence>
<gene>
    <name evidence="1" type="ORF">MM415B07304_0007</name>
</gene>
<dbReference type="GO" id="GO:0003677">
    <property type="term" value="F:DNA binding"/>
    <property type="evidence" value="ECO:0007669"/>
    <property type="project" value="InterPro"/>
</dbReference>
<evidence type="ECO:0000313" key="1">
    <source>
        <dbReference type="EMBL" id="QJA96838.1"/>
    </source>
</evidence>
<protein>
    <recommendedName>
        <fullName evidence="2">AP2/ERF domain-containing protein</fullName>
    </recommendedName>
</protein>
<dbReference type="AlphaFoldDB" id="A0A6M3LW59"/>
<reference evidence="1" key="1">
    <citation type="submission" date="2020-03" db="EMBL/GenBank/DDBJ databases">
        <title>The deep terrestrial virosphere.</title>
        <authorList>
            <person name="Holmfeldt K."/>
            <person name="Nilsson E."/>
            <person name="Simone D."/>
            <person name="Lopez-Fernandez M."/>
            <person name="Wu X."/>
            <person name="de Brujin I."/>
            <person name="Lundin D."/>
            <person name="Andersson A."/>
            <person name="Bertilsson S."/>
            <person name="Dopson M."/>
        </authorList>
    </citation>
    <scope>NUCLEOTIDE SEQUENCE</scope>
    <source>
        <strain evidence="1">MM415B07304</strain>
    </source>
</reference>
<organism evidence="1">
    <name type="scientific">viral metagenome</name>
    <dbReference type="NCBI Taxonomy" id="1070528"/>
    <lineage>
        <taxon>unclassified sequences</taxon>
        <taxon>metagenomes</taxon>
        <taxon>organismal metagenomes</taxon>
    </lineage>
</organism>
<sequence length="215" mass="25330">MASSIDLIGKKFGRWTVLELSERKNGRVAYKCRCNCGTIRSVLKEGLIAGSKSCGCRRKEITTKHGMYGTKEYKTWLCMKQRCNNPNNDGYKYYGARNIKICKRWLDFGNFFKDMGFKPKGLTLERKNNELGYYKENCKWATITEQNQHKRLYEKNSTGVAGISWYESKQKYRVAIYEKNKYHHIGFFKTIKEATTARRQAEQKYWGKITNEHFE</sequence>
<name>A0A6M3LW59_9ZZZZ</name>
<proteinExistence type="predicted"/>
<dbReference type="SUPFAM" id="SSF54171">
    <property type="entry name" value="DNA-binding domain"/>
    <property type="match status" value="1"/>
</dbReference>
<accession>A0A6M3LW59</accession>